<evidence type="ECO:0000259" key="7">
    <source>
        <dbReference type="Pfam" id="PF00296"/>
    </source>
</evidence>
<dbReference type="InterPro" id="IPR051260">
    <property type="entry name" value="Diverse_substr_monoxygenases"/>
</dbReference>
<evidence type="ECO:0000256" key="5">
    <source>
        <dbReference type="ARBA" id="ARBA00033748"/>
    </source>
</evidence>
<feature type="domain" description="Luciferase-like" evidence="7">
    <location>
        <begin position="24"/>
        <end position="383"/>
    </location>
</feature>
<evidence type="ECO:0000256" key="4">
    <source>
        <dbReference type="ARBA" id="ARBA00023033"/>
    </source>
</evidence>
<feature type="binding site" evidence="6">
    <location>
        <position position="229"/>
    </location>
    <ligand>
        <name>FMN</name>
        <dbReference type="ChEBI" id="CHEBI:58210"/>
    </ligand>
</feature>
<dbReference type="InterPro" id="IPR016215">
    <property type="entry name" value="NTA_MOA"/>
</dbReference>
<dbReference type="Proteomes" id="UP001147653">
    <property type="component" value="Unassembled WGS sequence"/>
</dbReference>
<dbReference type="RefSeq" id="WP_270027424.1">
    <property type="nucleotide sequence ID" value="NZ_JAPDDP010000045.1"/>
</dbReference>
<evidence type="ECO:0000256" key="6">
    <source>
        <dbReference type="PIRSR" id="PIRSR000337-1"/>
    </source>
</evidence>
<evidence type="ECO:0000313" key="9">
    <source>
        <dbReference type="Proteomes" id="UP001147653"/>
    </source>
</evidence>
<dbReference type="SUPFAM" id="SSF51679">
    <property type="entry name" value="Bacterial luciferase-like"/>
    <property type="match status" value="1"/>
</dbReference>
<keyword evidence="3" id="KW-0560">Oxidoreductase</keyword>
<feature type="binding site" evidence="6">
    <location>
        <position position="230"/>
    </location>
    <ligand>
        <name>FMN</name>
        <dbReference type="ChEBI" id="CHEBI:58210"/>
    </ligand>
</feature>
<keyword evidence="2 6" id="KW-0288">FMN</keyword>
<feature type="binding site" evidence="6">
    <location>
        <position position="154"/>
    </location>
    <ligand>
        <name>FMN</name>
        <dbReference type="ChEBI" id="CHEBI:58210"/>
    </ligand>
</feature>
<keyword evidence="9" id="KW-1185">Reference proteome</keyword>
<comment type="similarity">
    <text evidence="5">Belongs to the NtaA/SnaA/DszA monooxygenase family.</text>
</comment>
<dbReference type="PIRSF" id="PIRSF000337">
    <property type="entry name" value="NTA_MOA"/>
    <property type="match status" value="1"/>
</dbReference>
<protein>
    <submittedName>
        <fullName evidence="8">LLM class flavin-dependent oxidoreductase</fullName>
    </submittedName>
</protein>
<keyword evidence="1 6" id="KW-0285">Flavoprotein</keyword>
<proteinExistence type="inferred from homology"/>
<dbReference type="EMBL" id="JAPDDP010000045">
    <property type="protein sequence ID" value="MDA0183040.1"/>
    <property type="molecule type" value="Genomic_DNA"/>
</dbReference>
<dbReference type="PANTHER" id="PTHR30011">
    <property type="entry name" value="ALKANESULFONATE MONOOXYGENASE-RELATED"/>
    <property type="match status" value="1"/>
</dbReference>
<dbReference type="Gene3D" id="3.20.20.30">
    <property type="entry name" value="Luciferase-like domain"/>
    <property type="match status" value="1"/>
</dbReference>
<comment type="caution">
    <text evidence="8">The sequence shown here is derived from an EMBL/GenBank/DDBJ whole genome shotgun (WGS) entry which is preliminary data.</text>
</comment>
<dbReference type="InterPro" id="IPR036661">
    <property type="entry name" value="Luciferase-like_sf"/>
</dbReference>
<accession>A0A9X3NAI5</accession>
<evidence type="ECO:0000256" key="2">
    <source>
        <dbReference type="ARBA" id="ARBA00022643"/>
    </source>
</evidence>
<dbReference type="PANTHER" id="PTHR30011:SF16">
    <property type="entry name" value="C2H2 FINGER DOMAIN TRANSCRIPTION FACTOR (EUROFUNG)-RELATED"/>
    <property type="match status" value="1"/>
</dbReference>
<dbReference type="AlphaFoldDB" id="A0A9X3NAI5"/>
<keyword evidence="4" id="KW-0503">Monooxygenase</keyword>
<dbReference type="Pfam" id="PF00296">
    <property type="entry name" value="Bac_luciferase"/>
    <property type="match status" value="1"/>
</dbReference>
<evidence type="ECO:0000313" key="8">
    <source>
        <dbReference type="EMBL" id="MDA0183040.1"/>
    </source>
</evidence>
<dbReference type="NCBIfam" id="TIGR03860">
    <property type="entry name" value="FMN_nitrolo"/>
    <property type="match status" value="1"/>
</dbReference>
<name>A0A9X3NAI5_9ACTN</name>
<evidence type="ECO:0000256" key="1">
    <source>
        <dbReference type="ARBA" id="ARBA00022630"/>
    </source>
</evidence>
<dbReference type="GO" id="GO:0004497">
    <property type="term" value="F:monooxygenase activity"/>
    <property type="evidence" value="ECO:0007669"/>
    <property type="project" value="UniProtKB-KW"/>
</dbReference>
<dbReference type="InterPro" id="IPR011251">
    <property type="entry name" value="Luciferase-like_dom"/>
</dbReference>
<gene>
    <name evidence="8" type="ORF">OJ997_22215</name>
</gene>
<sequence>MSRRLRLNAFTMNVVSHIVQGQWTRPDTRQRDYTSLEPWVELAKLLEKGRFDAIFFADVIGAYDVYNGNRDAAVRRAVQFPVNDPSALIPALGLVTEHLGLAFTLSILQEHPFSFARRASTLDHYTRGRVGWNIVTSYLENAANNLGYRGLPLHDTRYDRGDEYLDVVYKLWEGSWEDDAVLADTERGVYADPAKVHEIDHRGEYYDVAGPHLSEPSPQRTPVLFQAGSSERGREFAARHAEATFISARNIRGARANVDDLHRRLVLAGRRPDDLLVFQGLTVITAATEGEARRKEREVQEHLSDEGTFAVVSGWLGTDLSAVDPDAPVGDLRTNAQQGIVKSLAEAAPDKTWTFRDLIFSIANRRIVGTPEHVADELERWHVDGGIDGVNLTYTTTPGSFEDFIDGVVPVLQDRGVVQREYHEGTFREKLFDGRVGPRLADTHPGTAYRRKAVVA</sequence>
<reference evidence="8" key="1">
    <citation type="submission" date="2022-10" db="EMBL/GenBank/DDBJ databases">
        <title>The WGS of Solirubrobacter phytolaccae KCTC 29190.</title>
        <authorList>
            <person name="Jiang Z."/>
        </authorList>
    </citation>
    <scope>NUCLEOTIDE SEQUENCE</scope>
    <source>
        <strain evidence="8">KCTC 29190</strain>
    </source>
</reference>
<feature type="binding site" evidence="6">
    <location>
        <position position="58"/>
    </location>
    <ligand>
        <name>FMN</name>
        <dbReference type="ChEBI" id="CHEBI:58210"/>
    </ligand>
</feature>
<feature type="binding site" evidence="6">
    <location>
        <position position="158"/>
    </location>
    <ligand>
        <name>FMN</name>
        <dbReference type="ChEBI" id="CHEBI:58210"/>
    </ligand>
</feature>
<evidence type="ECO:0000256" key="3">
    <source>
        <dbReference type="ARBA" id="ARBA00023002"/>
    </source>
</evidence>
<organism evidence="8 9">
    <name type="scientific">Solirubrobacter phytolaccae</name>
    <dbReference type="NCBI Taxonomy" id="1404360"/>
    <lineage>
        <taxon>Bacteria</taxon>
        <taxon>Bacillati</taxon>
        <taxon>Actinomycetota</taxon>
        <taxon>Thermoleophilia</taxon>
        <taxon>Solirubrobacterales</taxon>
        <taxon>Solirubrobacteraceae</taxon>
        <taxon>Solirubrobacter</taxon>
    </lineage>
</organism>
<dbReference type="GO" id="GO:0016705">
    <property type="term" value="F:oxidoreductase activity, acting on paired donors, with incorporation or reduction of molecular oxygen"/>
    <property type="evidence" value="ECO:0007669"/>
    <property type="project" value="InterPro"/>
</dbReference>
<feature type="binding site" evidence="6">
    <location>
        <position position="104"/>
    </location>
    <ligand>
        <name>FMN</name>
        <dbReference type="ChEBI" id="CHEBI:58210"/>
    </ligand>
</feature>